<evidence type="ECO:0000313" key="2">
    <source>
        <dbReference type="Proteomes" id="UP000242913"/>
    </source>
</evidence>
<dbReference type="Proteomes" id="UP000242913">
    <property type="component" value="Unassembled WGS sequence"/>
</dbReference>
<evidence type="ECO:0000313" key="1">
    <source>
        <dbReference type="EMBL" id="OZC11536.1"/>
    </source>
</evidence>
<protein>
    <submittedName>
        <fullName evidence="1">Uncharacterized protein</fullName>
    </submittedName>
</protein>
<reference evidence="1 2" key="1">
    <citation type="submission" date="2015-12" db="EMBL/GenBank/DDBJ databases">
        <title>Draft genome of the nematode, Onchocerca flexuosa.</title>
        <authorList>
            <person name="Mitreva M."/>
        </authorList>
    </citation>
    <scope>NUCLEOTIDE SEQUENCE [LARGE SCALE GENOMIC DNA]</scope>
    <source>
        <strain evidence="1">Red Deer</strain>
    </source>
</reference>
<organism evidence="1 2">
    <name type="scientific">Onchocerca flexuosa</name>
    <dbReference type="NCBI Taxonomy" id="387005"/>
    <lineage>
        <taxon>Eukaryota</taxon>
        <taxon>Metazoa</taxon>
        <taxon>Ecdysozoa</taxon>
        <taxon>Nematoda</taxon>
        <taxon>Chromadorea</taxon>
        <taxon>Rhabditida</taxon>
        <taxon>Spirurina</taxon>
        <taxon>Spiruromorpha</taxon>
        <taxon>Filarioidea</taxon>
        <taxon>Onchocercidae</taxon>
        <taxon>Onchocerca</taxon>
    </lineage>
</organism>
<keyword evidence="2" id="KW-1185">Reference proteome</keyword>
<accession>A0A238C305</accession>
<name>A0A238C305_9BILA</name>
<proteinExistence type="predicted"/>
<gene>
    <name evidence="1" type="ORF">X798_01394</name>
</gene>
<dbReference type="AlphaFoldDB" id="A0A238C305"/>
<sequence>MNMLYCWIFQAKKVFDEFMKRNGEVEILFQKSGIHYGIHGEARRYHPNEDLCLCALLCSKAYKRSRLAEMKCHWNAPKNAFVALVHACMHHSARMLLHDRMGDLLQGTTFSHINFESDNVEMIADCHSL</sequence>
<dbReference type="EMBL" id="KZ269980">
    <property type="protein sequence ID" value="OZC11536.1"/>
    <property type="molecule type" value="Genomic_DNA"/>
</dbReference>